<name>A0A9W9WLJ0_9EURO</name>
<dbReference type="SUPFAM" id="SSF69118">
    <property type="entry name" value="AhpD-like"/>
    <property type="match status" value="1"/>
</dbReference>
<dbReference type="Gene3D" id="1.20.1290.10">
    <property type="entry name" value="AhpD-like"/>
    <property type="match status" value="1"/>
</dbReference>
<organism evidence="1 2">
    <name type="scientific">Penicillium diatomitis</name>
    <dbReference type="NCBI Taxonomy" id="2819901"/>
    <lineage>
        <taxon>Eukaryota</taxon>
        <taxon>Fungi</taxon>
        <taxon>Dikarya</taxon>
        <taxon>Ascomycota</taxon>
        <taxon>Pezizomycotina</taxon>
        <taxon>Eurotiomycetes</taxon>
        <taxon>Eurotiomycetidae</taxon>
        <taxon>Eurotiales</taxon>
        <taxon>Aspergillaceae</taxon>
        <taxon>Penicillium</taxon>
    </lineage>
</organism>
<evidence type="ECO:0000313" key="2">
    <source>
        <dbReference type="Proteomes" id="UP001148312"/>
    </source>
</evidence>
<evidence type="ECO:0000313" key="1">
    <source>
        <dbReference type="EMBL" id="KAJ5469397.1"/>
    </source>
</evidence>
<dbReference type="GeneID" id="81628860"/>
<dbReference type="InterPro" id="IPR029032">
    <property type="entry name" value="AhpD-like"/>
</dbReference>
<dbReference type="InterPro" id="IPR052999">
    <property type="entry name" value="PTS1_Protein"/>
</dbReference>
<sequence>MSKLSASLKTLINSPAARPHTVPAPPNIGHVYRTIQQTAAANKVSQPSWLALSTAATMTMNSPNSLAALYHVASNTAPNSAVSSAELMREVGLKCISFNGIPRTINCLNAFRASLPEDITSQLSTTPTRTPTAENIAGISARGRALWDSIYRPFEKKLYEKLGTSHPDLPVHILHANYGALLSDPERETGASAGRVLTSLVAVACLRAQTGVGPQVLSHVFGLRKALEDGSWASDVESEEGARWLASDEGNMWILESVDAIVEAISGGMGSNFAPARAKL</sequence>
<dbReference type="Proteomes" id="UP001148312">
    <property type="component" value="Unassembled WGS sequence"/>
</dbReference>
<comment type="caution">
    <text evidence="1">The sequence shown here is derived from an EMBL/GenBank/DDBJ whole genome shotgun (WGS) entry which is preliminary data.</text>
</comment>
<accession>A0A9W9WLJ0</accession>
<protein>
    <submittedName>
        <fullName evidence="1">Dol-P-Man:Man(5)GlcNAc(2)-PP-Dol alpha-1-3-mannosyltransferase</fullName>
    </submittedName>
</protein>
<dbReference type="PANTHER" id="PTHR28180:SF2">
    <property type="entry name" value="PEROXISOMAL PROTEIN 2"/>
    <property type="match status" value="1"/>
</dbReference>
<dbReference type="RefSeq" id="XP_056785987.1">
    <property type="nucleotide sequence ID" value="XM_056938610.1"/>
</dbReference>
<reference evidence="1" key="2">
    <citation type="journal article" date="2023" name="IMA Fungus">
        <title>Comparative genomic study of the Penicillium genus elucidates a diverse pangenome and 15 lateral gene transfer events.</title>
        <authorList>
            <person name="Petersen C."/>
            <person name="Sorensen T."/>
            <person name="Nielsen M.R."/>
            <person name="Sondergaard T.E."/>
            <person name="Sorensen J.L."/>
            <person name="Fitzpatrick D.A."/>
            <person name="Frisvad J.C."/>
            <person name="Nielsen K.L."/>
        </authorList>
    </citation>
    <scope>NUCLEOTIDE SEQUENCE</scope>
    <source>
        <strain evidence="1">IBT 30728</strain>
    </source>
</reference>
<gene>
    <name evidence="1" type="ORF">N7539_009015</name>
</gene>
<keyword evidence="2" id="KW-1185">Reference proteome</keyword>
<dbReference type="AlphaFoldDB" id="A0A9W9WLJ0"/>
<dbReference type="PANTHER" id="PTHR28180">
    <property type="entry name" value="CONSERVED MITOCHONDRIAL PROTEIN-RELATED"/>
    <property type="match status" value="1"/>
</dbReference>
<reference evidence="1" key="1">
    <citation type="submission" date="2022-12" db="EMBL/GenBank/DDBJ databases">
        <authorList>
            <person name="Petersen C."/>
        </authorList>
    </citation>
    <scope>NUCLEOTIDE SEQUENCE</scope>
    <source>
        <strain evidence="1">IBT 30728</strain>
    </source>
</reference>
<proteinExistence type="predicted"/>
<dbReference type="EMBL" id="JAPWDQ010000015">
    <property type="protein sequence ID" value="KAJ5469397.1"/>
    <property type="molecule type" value="Genomic_DNA"/>
</dbReference>